<dbReference type="InterPro" id="IPR015066">
    <property type="entry name" value="DUF1902"/>
</dbReference>
<dbReference type="Pfam" id="PF08972">
    <property type="entry name" value="DUF1902"/>
    <property type="match status" value="1"/>
</dbReference>
<dbReference type="EMBL" id="CP036532">
    <property type="protein sequence ID" value="QBK29345.1"/>
    <property type="molecule type" value="Genomic_DNA"/>
</dbReference>
<dbReference type="AlphaFoldDB" id="A0A4P6UX00"/>
<organism evidence="2 3">
    <name type="scientific">Roseitalea porphyridii</name>
    <dbReference type="NCBI Taxonomy" id="1852022"/>
    <lineage>
        <taxon>Bacteria</taxon>
        <taxon>Pseudomonadati</taxon>
        <taxon>Pseudomonadota</taxon>
        <taxon>Alphaproteobacteria</taxon>
        <taxon>Hyphomicrobiales</taxon>
        <taxon>Ahrensiaceae</taxon>
        <taxon>Roseitalea</taxon>
    </lineage>
</organism>
<reference evidence="2 3" key="1">
    <citation type="journal article" date="2017" name="Int. J. Syst. Evol. Microbiol.">
        <title>Roseitalea porphyridii gen. nov., sp. nov., isolated from a red alga, and reclassification of Hoeflea suaedae Chung et al. 2013 as Pseudohoeflea suaedae gen. nov., comb. nov.</title>
        <authorList>
            <person name="Hyeon J.W."/>
            <person name="Jeong S.E."/>
            <person name="Baek K."/>
            <person name="Jeon C.O."/>
        </authorList>
    </citation>
    <scope>NUCLEOTIDE SEQUENCE [LARGE SCALE GENOMIC DNA]</scope>
    <source>
        <strain evidence="2 3">MA7-20</strain>
    </source>
</reference>
<feature type="domain" description="DUF1902" evidence="1">
    <location>
        <begin position="7"/>
        <end position="50"/>
    </location>
</feature>
<gene>
    <name evidence="2" type="ORF">E0E05_01275</name>
</gene>
<dbReference type="Gene3D" id="3.30.2390.10">
    <property type="entry name" value="TTHA1013-like"/>
    <property type="match status" value="1"/>
</dbReference>
<accession>A0A4P6UX00</accession>
<protein>
    <submittedName>
        <fullName evidence="2">DUF1902 domain-containing protein</fullName>
    </submittedName>
</protein>
<proteinExistence type="predicted"/>
<evidence type="ECO:0000313" key="2">
    <source>
        <dbReference type="EMBL" id="QBK29345.1"/>
    </source>
</evidence>
<name>A0A4P6UX00_9HYPH</name>
<sequence length="83" mass="9105">MAMARSYTVKAIWDADASVWVADSDIEGLHIEAPTIDEFEAVLHEVAAEIVAADHVTDADLDRFAARDLIPAIIFVRPEREAA</sequence>
<dbReference type="KEGG" id="rpod:E0E05_01275"/>
<dbReference type="InterPro" id="IPR035069">
    <property type="entry name" value="TTHA1013/TTHA0281-like"/>
</dbReference>
<dbReference type="SUPFAM" id="SSF143100">
    <property type="entry name" value="TTHA1013/TTHA0281-like"/>
    <property type="match status" value="1"/>
</dbReference>
<dbReference type="Proteomes" id="UP000293719">
    <property type="component" value="Chromosome"/>
</dbReference>
<evidence type="ECO:0000259" key="1">
    <source>
        <dbReference type="Pfam" id="PF08972"/>
    </source>
</evidence>
<keyword evidence="3" id="KW-1185">Reference proteome</keyword>
<evidence type="ECO:0000313" key="3">
    <source>
        <dbReference type="Proteomes" id="UP000293719"/>
    </source>
</evidence>